<keyword evidence="2" id="KW-1185">Reference proteome</keyword>
<dbReference type="InterPro" id="IPR005358">
    <property type="entry name" value="Puta_zinc/iron-chelating_dom"/>
</dbReference>
<protein>
    <submittedName>
        <fullName evidence="1">Flagellin N-methylase</fullName>
    </submittedName>
</protein>
<reference evidence="1 2" key="1">
    <citation type="submission" date="2016-02" db="EMBL/GenBank/DDBJ databases">
        <authorList>
            <consortium name="Pathogen Informatics"/>
        </authorList>
    </citation>
    <scope>NUCLEOTIDE SEQUENCE [LARGE SCALE GENOMIC DNA]</scope>
    <source>
        <strain evidence="1 2">RC20</strain>
    </source>
</reference>
<dbReference type="GO" id="GO:0008168">
    <property type="term" value="F:methyltransferase activity"/>
    <property type="evidence" value="ECO:0007669"/>
    <property type="project" value="UniProtKB-KW"/>
</dbReference>
<keyword evidence="1" id="KW-0282">Flagellum</keyword>
<evidence type="ECO:0000313" key="1">
    <source>
        <dbReference type="EMBL" id="CZE49112.1"/>
    </source>
</evidence>
<accession>A0A128EL08</accession>
<dbReference type="RefSeq" id="WP_075540532.1">
    <property type="nucleotide sequence ID" value="NZ_CP053844.1"/>
</dbReference>
<dbReference type="Proteomes" id="UP000069632">
    <property type="component" value="Unassembled WGS sequence"/>
</dbReference>
<evidence type="ECO:0000313" key="2">
    <source>
        <dbReference type="Proteomes" id="UP000069632"/>
    </source>
</evidence>
<dbReference type="AlphaFoldDB" id="A0A128EL08"/>
<gene>
    <name evidence="1" type="ORF">ERS672216_01755</name>
</gene>
<keyword evidence="1" id="KW-0966">Cell projection</keyword>
<name>A0A128EL08_9BACT</name>
<sequence>MFSCDCCGICCRYIKGIEELKEFDNGDGICINLDKDKNLCQIYSSRPPICRIDEMYKVKYHRYFSKDEFYKINEESCKKLKEIYKKG</sequence>
<dbReference type="Pfam" id="PF03692">
    <property type="entry name" value="CxxCxxCC"/>
    <property type="match status" value="1"/>
</dbReference>
<keyword evidence="1" id="KW-0808">Transferase</keyword>
<organism evidence="1 2">
    <name type="scientific">Campylobacter geochelonis</name>
    <dbReference type="NCBI Taxonomy" id="1780362"/>
    <lineage>
        <taxon>Bacteria</taxon>
        <taxon>Pseudomonadati</taxon>
        <taxon>Campylobacterota</taxon>
        <taxon>Epsilonproteobacteria</taxon>
        <taxon>Campylobacterales</taxon>
        <taxon>Campylobacteraceae</taxon>
        <taxon>Campylobacter</taxon>
    </lineage>
</organism>
<dbReference type="GO" id="GO:0032259">
    <property type="term" value="P:methylation"/>
    <property type="evidence" value="ECO:0007669"/>
    <property type="project" value="UniProtKB-KW"/>
</dbReference>
<dbReference type="EMBL" id="FIZP01000014">
    <property type="protein sequence ID" value="CZE49112.1"/>
    <property type="molecule type" value="Genomic_DNA"/>
</dbReference>
<keyword evidence="1" id="KW-0969">Cilium</keyword>
<proteinExistence type="predicted"/>
<dbReference type="OrthoDB" id="71604at2"/>
<keyword evidence="1" id="KW-0489">Methyltransferase</keyword>